<dbReference type="PRINTS" id="PR00814">
    <property type="entry name" value="BETAHAEM"/>
</dbReference>
<feature type="domain" description="Globin" evidence="8">
    <location>
        <begin position="3"/>
        <end position="147"/>
    </location>
</feature>
<name>A0ABS2Y9J7_POLSP</name>
<evidence type="ECO:0000259" key="8">
    <source>
        <dbReference type="PROSITE" id="PS01033"/>
    </source>
</evidence>
<dbReference type="InterPro" id="IPR000971">
    <property type="entry name" value="Globin"/>
</dbReference>
<keyword evidence="2 7" id="KW-0813">Transport</keyword>
<dbReference type="CDD" id="cd08925">
    <property type="entry name" value="Hb-beta-like"/>
    <property type="match status" value="1"/>
</dbReference>
<gene>
    <name evidence="9" type="primary">Hbrh_0</name>
    <name evidence="9" type="ORF">GTO93_0000681</name>
</gene>
<reference evidence="9" key="1">
    <citation type="journal article" date="2021" name="Cell">
        <title>Tracing the genetic footprints of vertebrate landing in non-teleost ray-finned fishes.</title>
        <authorList>
            <person name="Bi X."/>
            <person name="Wang K."/>
            <person name="Yang L."/>
            <person name="Pan H."/>
            <person name="Jiang H."/>
            <person name="Wei Q."/>
            <person name="Fang M."/>
            <person name="Yu H."/>
            <person name="Zhu C."/>
            <person name="Cai Y."/>
            <person name="He Y."/>
            <person name="Gan X."/>
            <person name="Zeng H."/>
            <person name="Yu D."/>
            <person name="Zhu Y."/>
            <person name="Jiang H."/>
            <person name="Qiu Q."/>
            <person name="Yang H."/>
            <person name="Zhang Y.E."/>
            <person name="Wang W."/>
            <person name="Zhu M."/>
            <person name="He S."/>
            <person name="Zhang G."/>
        </authorList>
    </citation>
    <scope>NUCLEOTIDE SEQUENCE</scope>
    <source>
        <strain evidence="9">Pddl_001</strain>
    </source>
</reference>
<feature type="non-terminal residue" evidence="9">
    <location>
        <position position="1"/>
    </location>
</feature>
<feature type="non-terminal residue" evidence="9">
    <location>
        <position position="147"/>
    </location>
</feature>
<evidence type="ECO:0000256" key="4">
    <source>
        <dbReference type="ARBA" id="ARBA00022621"/>
    </source>
</evidence>
<dbReference type="PROSITE" id="PS01033">
    <property type="entry name" value="GLOBIN"/>
    <property type="match status" value="1"/>
</dbReference>
<keyword evidence="4 7" id="KW-0561">Oxygen transport</keyword>
<comment type="similarity">
    <text evidence="1 7">Belongs to the globin family.</text>
</comment>
<keyword evidence="10" id="KW-1185">Reference proteome</keyword>
<protein>
    <submittedName>
        <fullName evidence="9">HBRH protein</fullName>
    </submittedName>
</protein>
<evidence type="ECO:0000313" key="10">
    <source>
        <dbReference type="Proteomes" id="UP001166093"/>
    </source>
</evidence>
<dbReference type="InterPro" id="IPR050056">
    <property type="entry name" value="Hemoglobin_oxygen_transport"/>
</dbReference>
<dbReference type="InterPro" id="IPR012292">
    <property type="entry name" value="Globin/Proto"/>
</dbReference>
<dbReference type="Proteomes" id="UP001166093">
    <property type="component" value="Unassembled WGS sequence"/>
</dbReference>
<evidence type="ECO:0000256" key="2">
    <source>
        <dbReference type="ARBA" id="ARBA00022448"/>
    </source>
</evidence>
<keyword evidence="3 7" id="KW-0349">Heme</keyword>
<evidence type="ECO:0000256" key="7">
    <source>
        <dbReference type="RuleBase" id="RU000356"/>
    </source>
</evidence>
<dbReference type="SUPFAM" id="SSF46458">
    <property type="entry name" value="Globin-like"/>
    <property type="match status" value="1"/>
</dbReference>
<sequence>MVHWTDKERQAIASTWAKVNVEEVGHQALARMLVVYPWTQRYFSTFGNVSNATAIAGNPKIRAHGKTVLVALGEAIKSLDNVKATYTKLSELHSEKLHVDPENFRLLGESLIISLAAQFGDAFTPDIQAAWQKLLAVVTAALSKQYY</sequence>
<proteinExistence type="inferred from homology"/>
<organism evidence="9 10">
    <name type="scientific">Polyodon spathula</name>
    <name type="common">North American paddlefish</name>
    <name type="synonym">Squalus spathula</name>
    <dbReference type="NCBI Taxonomy" id="7913"/>
    <lineage>
        <taxon>Eukaryota</taxon>
        <taxon>Metazoa</taxon>
        <taxon>Chordata</taxon>
        <taxon>Craniata</taxon>
        <taxon>Vertebrata</taxon>
        <taxon>Euteleostomi</taxon>
        <taxon>Actinopterygii</taxon>
        <taxon>Chondrostei</taxon>
        <taxon>Acipenseriformes</taxon>
        <taxon>Polyodontidae</taxon>
        <taxon>Polyodon</taxon>
    </lineage>
</organism>
<evidence type="ECO:0000256" key="6">
    <source>
        <dbReference type="ARBA" id="ARBA00023004"/>
    </source>
</evidence>
<keyword evidence="5" id="KW-0479">Metal-binding</keyword>
<dbReference type="EMBL" id="JAAWVQ010126198">
    <property type="protein sequence ID" value="MBN3283358.1"/>
    <property type="molecule type" value="Genomic_DNA"/>
</dbReference>
<dbReference type="PANTHER" id="PTHR11442">
    <property type="entry name" value="HEMOGLOBIN FAMILY MEMBER"/>
    <property type="match status" value="1"/>
</dbReference>
<dbReference type="InterPro" id="IPR009050">
    <property type="entry name" value="Globin-like_sf"/>
</dbReference>
<accession>A0ABS2Y9J7</accession>
<dbReference type="Gene3D" id="1.10.490.10">
    <property type="entry name" value="Globins"/>
    <property type="match status" value="1"/>
</dbReference>
<keyword evidence="6" id="KW-0408">Iron</keyword>
<comment type="caution">
    <text evidence="9">The sequence shown here is derived from an EMBL/GenBank/DDBJ whole genome shotgun (WGS) entry which is preliminary data.</text>
</comment>
<dbReference type="InterPro" id="IPR002337">
    <property type="entry name" value="Hemoglobin_b"/>
</dbReference>
<dbReference type="PANTHER" id="PTHR11442:SF7">
    <property type="entry name" value="HEMOGLOBIN SUBUNIT EPSILON"/>
    <property type="match status" value="1"/>
</dbReference>
<evidence type="ECO:0000256" key="1">
    <source>
        <dbReference type="ARBA" id="ARBA00008705"/>
    </source>
</evidence>
<dbReference type="Pfam" id="PF00042">
    <property type="entry name" value="Globin"/>
    <property type="match status" value="1"/>
</dbReference>
<evidence type="ECO:0000256" key="3">
    <source>
        <dbReference type="ARBA" id="ARBA00022617"/>
    </source>
</evidence>
<evidence type="ECO:0000256" key="5">
    <source>
        <dbReference type="ARBA" id="ARBA00022723"/>
    </source>
</evidence>
<evidence type="ECO:0000313" key="9">
    <source>
        <dbReference type="EMBL" id="MBN3283358.1"/>
    </source>
</evidence>